<dbReference type="Pfam" id="PF22691">
    <property type="entry name" value="Thiolase_C_1"/>
    <property type="match status" value="1"/>
</dbReference>
<comment type="caution">
    <text evidence="3">The sequence shown here is derived from an EMBL/GenBank/DDBJ whole genome shotgun (WGS) entry which is preliminary data.</text>
</comment>
<name>A0ABY2S3Y4_9PSEU</name>
<dbReference type="Pfam" id="PF00108">
    <property type="entry name" value="Thiolase_N"/>
    <property type="match status" value="1"/>
</dbReference>
<dbReference type="CDD" id="cd00829">
    <property type="entry name" value="SCP-x_thiolase"/>
    <property type="match status" value="1"/>
</dbReference>
<dbReference type="InterPro" id="IPR055140">
    <property type="entry name" value="Thiolase_C_2"/>
</dbReference>
<gene>
    <name evidence="3" type="ORF">FCN18_20735</name>
</gene>
<dbReference type="Gene3D" id="3.40.47.10">
    <property type="match status" value="1"/>
</dbReference>
<dbReference type="InterPro" id="IPR020616">
    <property type="entry name" value="Thiolase_N"/>
</dbReference>
<sequence length="388" mass="41526">MNISGKAAIIGVGNTAYTRGTDRTETEQCLGAAIAACRDAEIDPAGVDGVVMGWRDQPSNEDFINALGIRDLKYHAHVHIGGASPTAAVFNAAMAVATGVASRVIVVAGWNAFSGPSRLSQLSDRPTVVNVPGKALRENLEAPLGLLAPMQWYSFHANRWIHDYHIDRDAMATVALTARAHAHLNPKAYMRDRPMTRDDYYASQMLVEPFRKLDVSLETDGAAAVLVSSAVSAESSRSPIYIAGGAEGHADSPDDLLNRPDLLDMGIGRAAPRAFEMAGVRPEDFDFAELYDCFSFIVLRQLEEMGFCGRGESPDFVKDGRIALGGELPVNTHGGLMSEAHVLGINHVVEAVWQLRGEAGERQVAGAELGLVTGYGDFGDGSALVLHN</sequence>
<evidence type="ECO:0000313" key="4">
    <source>
        <dbReference type="Proteomes" id="UP000309992"/>
    </source>
</evidence>
<evidence type="ECO:0000313" key="3">
    <source>
        <dbReference type="EMBL" id="TKG69298.1"/>
    </source>
</evidence>
<dbReference type="Proteomes" id="UP000309992">
    <property type="component" value="Unassembled WGS sequence"/>
</dbReference>
<dbReference type="InterPro" id="IPR016039">
    <property type="entry name" value="Thiolase-like"/>
</dbReference>
<evidence type="ECO:0000259" key="2">
    <source>
        <dbReference type="Pfam" id="PF22691"/>
    </source>
</evidence>
<evidence type="ECO:0000259" key="1">
    <source>
        <dbReference type="Pfam" id="PF00108"/>
    </source>
</evidence>
<feature type="domain" description="Thiolase N-terminal" evidence="1">
    <location>
        <begin position="14"/>
        <end position="229"/>
    </location>
</feature>
<organism evidence="3 4">
    <name type="scientific">Prauserella endophytica</name>
    <dbReference type="NCBI Taxonomy" id="1592324"/>
    <lineage>
        <taxon>Bacteria</taxon>
        <taxon>Bacillati</taxon>
        <taxon>Actinomycetota</taxon>
        <taxon>Actinomycetes</taxon>
        <taxon>Pseudonocardiales</taxon>
        <taxon>Pseudonocardiaceae</taxon>
        <taxon>Prauserella</taxon>
        <taxon>Prauserella coralliicola group</taxon>
    </lineage>
</organism>
<accession>A0ABY2S3Y4</accession>
<dbReference type="InterPro" id="IPR002155">
    <property type="entry name" value="Thiolase"/>
</dbReference>
<keyword evidence="4" id="KW-1185">Reference proteome</keyword>
<dbReference type="PANTHER" id="PTHR42870:SF1">
    <property type="entry name" value="NON-SPECIFIC LIPID-TRANSFER PROTEIN-LIKE 2"/>
    <property type="match status" value="1"/>
</dbReference>
<reference evidence="3 4" key="1">
    <citation type="journal article" date="2015" name="Antonie Van Leeuwenhoek">
        <title>Prauserella endophytica sp. nov., an endophytic actinobacterium isolated from Tamarix taklamakanensis.</title>
        <authorList>
            <person name="Liu J.M."/>
            <person name="Habden X."/>
            <person name="Guo L."/>
            <person name="Tuo L."/>
            <person name="Jiang Z.K."/>
            <person name="Liu S.W."/>
            <person name="Liu X.F."/>
            <person name="Chen L."/>
            <person name="Li R.F."/>
            <person name="Zhang Y.Q."/>
            <person name="Sun C.H."/>
        </authorList>
    </citation>
    <scope>NUCLEOTIDE SEQUENCE [LARGE SCALE GENOMIC DNA]</scope>
    <source>
        <strain evidence="3 4">CGMCC 4.7182</strain>
    </source>
</reference>
<dbReference type="EMBL" id="SWMS01000011">
    <property type="protein sequence ID" value="TKG69298.1"/>
    <property type="molecule type" value="Genomic_DNA"/>
</dbReference>
<dbReference type="PIRSF" id="PIRSF000429">
    <property type="entry name" value="Ac-CoA_Ac_transf"/>
    <property type="match status" value="1"/>
</dbReference>
<proteinExistence type="predicted"/>
<protein>
    <submittedName>
        <fullName evidence="3">Transporter</fullName>
    </submittedName>
</protein>
<dbReference type="SUPFAM" id="SSF53901">
    <property type="entry name" value="Thiolase-like"/>
    <property type="match status" value="2"/>
</dbReference>
<dbReference type="PANTHER" id="PTHR42870">
    <property type="entry name" value="ACETYL-COA C-ACETYLTRANSFERASE"/>
    <property type="match status" value="1"/>
</dbReference>
<feature type="domain" description="Thiolase C-terminal" evidence="2">
    <location>
        <begin position="255"/>
        <end position="382"/>
    </location>
</feature>